<organism evidence="1 2">
    <name type="scientific">Cucurbita argyrosperma subsp. sororia</name>
    <dbReference type="NCBI Taxonomy" id="37648"/>
    <lineage>
        <taxon>Eukaryota</taxon>
        <taxon>Viridiplantae</taxon>
        <taxon>Streptophyta</taxon>
        <taxon>Embryophyta</taxon>
        <taxon>Tracheophyta</taxon>
        <taxon>Spermatophyta</taxon>
        <taxon>Magnoliopsida</taxon>
        <taxon>eudicotyledons</taxon>
        <taxon>Gunneridae</taxon>
        <taxon>Pentapetalae</taxon>
        <taxon>rosids</taxon>
        <taxon>fabids</taxon>
        <taxon>Cucurbitales</taxon>
        <taxon>Cucurbitaceae</taxon>
        <taxon>Cucurbiteae</taxon>
        <taxon>Cucurbita</taxon>
    </lineage>
</organism>
<evidence type="ECO:0000313" key="1">
    <source>
        <dbReference type="EMBL" id="KAG6590198.1"/>
    </source>
</evidence>
<dbReference type="PANTHER" id="PTHR47599">
    <property type="entry name" value="CELL-TO-CELL MOVEMENT PROTEIN"/>
    <property type="match status" value="1"/>
</dbReference>
<evidence type="ECO:0000313" key="2">
    <source>
        <dbReference type="Proteomes" id="UP000685013"/>
    </source>
</evidence>
<sequence>MSLFFRSCSSKFVDDHSLEDEEYVEKGNNLVKWTMPNVPIHKLYEHQTKKKLFTFSTKIDRSIRITEGQISFGNGGGSFKLYKQAPSSYGQKGKFYSVMNIGLVQIGVKTITRKIPSNASIILCVRDNRIEKVEDSIIAMVESKLGDGPFYFNVFPNMNFSLFEASLIMNVLSVHVLVKGFDQLAKGSEPIVVSCRTCYKLNQTKFGPEALLESPVGKTVFFQTQIVGKLNGGGGGGGDVVQKVTQWDQVQLPSNWPPQLHIPKFPNVFKRLNG</sequence>
<comment type="caution">
    <text evidence="1">The sequence shown here is derived from an EMBL/GenBank/DDBJ whole genome shotgun (WGS) entry which is preliminary data.</text>
</comment>
<reference evidence="1 2" key="1">
    <citation type="journal article" date="2021" name="Hortic Res">
        <title>The domestication of Cucurbita argyrosperma as revealed by the genome of its wild relative.</title>
        <authorList>
            <person name="Barrera-Redondo J."/>
            <person name="Sanchez-de la Vega G."/>
            <person name="Aguirre-Liguori J.A."/>
            <person name="Castellanos-Morales G."/>
            <person name="Gutierrez-Guerrero Y.T."/>
            <person name="Aguirre-Dugua X."/>
            <person name="Aguirre-Planter E."/>
            <person name="Tenaillon M.I."/>
            <person name="Lira-Saade R."/>
            <person name="Eguiarte L.E."/>
        </authorList>
    </citation>
    <scope>NUCLEOTIDE SEQUENCE [LARGE SCALE GENOMIC DNA]</scope>
    <source>
        <strain evidence="1">JBR-2021</strain>
    </source>
</reference>
<proteinExistence type="predicted"/>
<dbReference type="Pfam" id="PF01107">
    <property type="entry name" value="MP"/>
    <property type="match status" value="1"/>
</dbReference>
<dbReference type="PANTHER" id="PTHR47599:SF4">
    <property type="entry name" value="POLYPROTEIN"/>
    <property type="match status" value="1"/>
</dbReference>
<dbReference type="EMBL" id="JAGKQH010000010">
    <property type="protein sequence ID" value="KAG6590198.1"/>
    <property type="molecule type" value="Genomic_DNA"/>
</dbReference>
<dbReference type="Proteomes" id="UP000685013">
    <property type="component" value="Chromosome 10"/>
</dbReference>
<keyword evidence="2" id="KW-1185">Reference proteome</keyword>
<dbReference type="InterPro" id="IPR051596">
    <property type="entry name" value="Caulimoviridae_Movement"/>
</dbReference>
<dbReference type="AlphaFoldDB" id="A0AAV6N0A6"/>
<dbReference type="InterPro" id="IPR028919">
    <property type="entry name" value="Viral_movement"/>
</dbReference>
<feature type="non-terminal residue" evidence="1">
    <location>
        <position position="1"/>
    </location>
</feature>
<accession>A0AAV6N0A6</accession>
<name>A0AAV6N0A6_9ROSI</name>
<gene>
    <name evidence="1" type="ORF">SDJN03_15621</name>
</gene>
<protein>
    <submittedName>
        <fullName evidence="1">Uncharacterized protein</fullName>
    </submittedName>
</protein>